<dbReference type="Pfam" id="PF13560">
    <property type="entry name" value="HTH_31"/>
    <property type="match status" value="1"/>
</dbReference>
<dbReference type="InterPro" id="IPR043917">
    <property type="entry name" value="DUF5753"/>
</dbReference>
<accession>A0A8J3ZQK5</accession>
<protein>
    <submittedName>
        <fullName evidence="2">Transcriptional regulator</fullName>
    </submittedName>
</protein>
<reference evidence="2" key="1">
    <citation type="submission" date="2021-01" db="EMBL/GenBank/DDBJ databases">
        <title>Whole genome shotgun sequence of Virgisporangium ochraceum NBRC 16418.</title>
        <authorList>
            <person name="Komaki H."/>
            <person name="Tamura T."/>
        </authorList>
    </citation>
    <scope>NUCLEOTIDE SEQUENCE</scope>
    <source>
        <strain evidence="2">NBRC 16418</strain>
    </source>
</reference>
<dbReference type="Proteomes" id="UP000635606">
    <property type="component" value="Unassembled WGS sequence"/>
</dbReference>
<sequence length="273" mass="31119">MPLVGSTVARRQLGRHLRRLRHGAGKTEADVEEANIASRVKLWRIETGKVAVKVGDVRGLCWLYGTDAKTTDTLSMLALGTREHDWWEDYGEKWFSMRHGLEEIADELRTYNTELVHDLLQTPDYTRAICLTTHPDVTDEHARGQVKLQVERQQVFLTRIPRPRLAAVLGAGALTRPVGGPAVMADQLARLRALNRRDHIDIRVLPWDAGPHPAMRLGAFTILDFHHDDDPAVVHAETHTGARYLEKPDELAEYRRIFDLIYRKTMPIESYRA</sequence>
<proteinExistence type="predicted"/>
<dbReference type="RefSeq" id="WP_203925740.1">
    <property type="nucleotide sequence ID" value="NZ_BOPH01000009.1"/>
</dbReference>
<keyword evidence="3" id="KW-1185">Reference proteome</keyword>
<organism evidence="2 3">
    <name type="scientific">Virgisporangium ochraceum</name>
    <dbReference type="NCBI Taxonomy" id="65505"/>
    <lineage>
        <taxon>Bacteria</taxon>
        <taxon>Bacillati</taxon>
        <taxon>Actinomycetota</taxon>
        <taxon>Actinomycetes</taxon>
        <taxon>Micromonosporales</taxon>
        <taxon>Micromonosporaceae</taxon>
        <taxon>Virgisporangium</taxon>
    </lineage>
</organism>
<evidence type="ECO:0000313" key="2">
    <source>
        <dbReference type="EMBL" id="GIJ65735.1"/>
    </source>
</evidence>
<dbReference type="AlphaFoldDB" id="A0A8J3ZQK5"/>
<dbReference type="Pfam" id="PF19054">
    <property type="entry name" value="DUF5753"/>
    <property type="match status" value="1"/>
</dbReference>
<gene>
    <name evidence="2" type="ORF">Voc01_006520</name>
</gene>
<name>A0A8J3ZQK5_9ACTN</name>
<comment type="caution">
    <text evidence="2">The sequence shown here is derived from an EMBL/GenBank/DDBJ whole genome shotgun (WGS) entry which is preliminary data.</text>
</comment>
<dbReference type="EMBL" id="BOPH01000009">
    <property type="protein sequence ID" value="GIJ65735.1"/>
    <property type="molecule type" value="Genomic_DNA"/>
</dbReference>
<evidence type="ECO:0000259" key="1">
    <source>
        <dbReference type="Pfam" id="PF19054"/>
    </source>
</evidence>
<feature type="domain" description="DUF5753" evidence="1">
    <location>
        <begin position="101"/>
        <end position="266"/>
    </location>
</feature>
<evidence type="ECO:0000313" key="3">
    <source>
        <dbReference type="Proteomes" id="UP000635606"/>
    </source>
</evidence>